<comment type="similarity">
    <text evidence="7">Belongs to the PI3/PI4-kinase family.</text>
</comment>
<dbReference type="InterPro" id="IPR018936">
    <property type="entry name" value="PI3/4_kinase_CS"/>
</dbReference>
<dbReference type="PROSITE" id="PS51547">
    <property type="entry name" value="C2_PI3K"/>
    <property type="match status" value="1"/>
</dbReference>
<dbReference type="PROSITE" id="PS00916">
    <property type="entry name" value="PI3_4_KINASE_2"/>
    <property type="match status" value="1"/>
</dbReference>
<dbReference type="InterPro" id="IPR002420">
    <property type="entry name" value="PI3K-type_C2_dom"/>
</dbReference>
<dbReference type="PANTHER" id="PTHR10048">
    <property type="entry name" value="PHOSPHATIDYLINOSITOL KINASE"/>
    <property type="match status" value="1"/>
</dbReference>
<dbReference type="GO" id="GO:0005942">
    <property type="term" value="C:phosphatidylinositol 3-kinase complex"/>
    <property type="evidence" value="ECO:0007669"/>
    <property type="project" value="TreeGrafter"/>
</dbReference>
<dbReference type="EC" id="2.7.1.137" evidence="2"/>
<evidence type="ECO:0000256" key="5">
    <source>
        <dbReference type="ARBA" id="ARBA00022777"/>
    </source>
</evidence>
<name>S9ULF0_9TRYP</name>
<dbReference type="FunFam" id="3.30.1010.10:FF:000008">
    <property type="entry name" value="Phosphatidylinositol 4,5-bisphosphate 3-kinase catalytic subunit gamma"/>
    <property type="match status" value="1"/>
</dbReference>
<evidence type="ECO:0000256" key="2">
    <source>
        <dbReference type="ARBA" id="ARBA00012073"/>
    </source>
</evidence>
<dbReference type="GO" id="GO:0016303">
    <property type="term" value="F:1-phosphatidylinositol-3-kinase activity"/>
    <property type="evidence" value="ECO:0007669"/>
    <property type="project" value="UniProtKB-EC"/>
</dbReference>
<dbReference type="Gene3D" id="1.10.1070.11">
    <property type="entry name" value="Phosphatidylinositol 3-/4-kinase, catalytic domain"/>
    <property type="match status" value="1"/>
</dbReference>
<dbReference type="Gene3D" id="3.10.20.90">
    <property type="entry name" value="Phosphatidylinositol 3-kinase Catalytic Subunit, Chain A, domain 1"/>
    <property type="match status" value="1"/>
</dbReference>
<evidence type="ECO:0000256" key="3">
    <source>
        <dbReference type="ARBA" id="ARBA00022679"/>
    </source>
</evidence>
<dbReference type="GO" id="GO:0048015">
    <property type="term" value="P:phosphatidylinositol-mediated signaling"/>
    <property type="evidence" value="ECO:0007669"/>
    <property type="project" value="TreeGrafter"/>
</dbReference>
<dbReference type="PROSITE" id="PS51546">
    <property type="entry name" value="PI3K_RBD"/>
    <property type="match status" value="1"/>
</dbReference>
<dbReference type="InterPro" id="IPR042236">
    <property type="entry name" value="PI3K_accessory_sf"/>
</dbReference>
<dbReference type="PANTHER" id="PTHR10048:SF14">
    <property type="entry name" value="LD28067P"/>
    <property type="match status" value="1"/>
</dbReference>
<dbReference type="InterPro" id="IPR000403">
    <property type="entry name" value="PI3/4_kinase_cat_dom"/>
</dbReference>
<dbReference type="Pfam" id="PF00613">
    <property type="entry name" value="PI3Ka"/>
    <property type="match status" value="1"/>
</dbReference>
<dbReference type="Gene3D" id="1.25.40.70">
    <property type="entry name" value="Phosphatidylinositol 3-kinase, accessory domain (PIK)"/>
    <property type="match status" value="1"/>
</dbReference>
<comment type="catalytic activity">
    <reaction evidence="1">
        <text>a 1,2-diacyl-sn-glycero-3-phospho-(1D-myo-inositol) + ATP = a 1,2-diacyl-sn-glycero-3-phospho-(1D-myo-inositol-3-phosphate) + ADP + H(+)</text>
        <dbReference type="Rhea" id="RHEA:12709"/>
        <dbReference type="ChEBI" id="CHEBI:15378"/>
        <dbReference type="ChEBI" id="CHEBI:30616"/>
        <dbReference type="ChEBI" id="CHEBI:57880"/>
        <dbReference type="ChEBI" id="CHEBI:58088"/>
        <dbReference type="ChEBI" id="CHEBI:456216"/>
        <dbReference type="EC" id="2.7.1.137"/>
    </reaction>
</comment>
<feature type="domain" description="C2 PI3K-type" evidence="11">
    <location>
        <begin position="296"/>
        <end position="493"/>
    </location>
</feature>
<evidence type="ECO:0000313" key="13">
    <source>
        <dbReference type="Proteomes" id="UP000015354"/>
    </source>
</evidence>
<dbReference type="Gene3D" id="3.30.1010.10">
    <property type="entry name" value="Phosphatidylinositol 3-kinase Catalytic Subunit, Chain A, domain 4"/>
    <property type="match status" value="1"/>
</dbReference>
<dbReference type="InterPro" id="IPR000341">
    <property type="entry name" value="PI3K_Ras-bd_dom"/>
</dbReference>
<dbReference type="FunFam" id="1.10.1070.11:FF:000001">
    <property type="entry name" value="Phosphatidylinositol 4,5-bisphosphate 3-kinase catalytic subunit"/>
    <property type="match status" value="1"/>
</dbReference>
<dbReference type="InterPro" id="IPR011009">
    <property type="entry name" value="Kinase-like_dom_sf"/>
</dbReference>
<feature type="domain" description="PI3K-RBD" evidence="10">
    <location>
        <begin position="158"/>
        <end position="254"/>
    </location>
</feature>
<dbReference type="InterPro" id="IPR036940">
    <property type="entry name" value="PI3/4_kinase_cat_sf"/>
</dbReference>
<dbReference type="InterPro" id="IPR015433">
    <property type="entry name" value="PI3/4_kinase"/>
</dbReference>
<dbReference type="InterPro" id="IPR016024">
    <property type="entry name" value="ARM-type_fold"/>
</dbReference>
<keyword evidence="6" id="KW-0067">ATP-binding</keyword>
<dbReference type="SMART" id="SM00145">
    <property type="entry name" value="PI3Ka"/>
    <property type="match status" value="1"/>
</dbReference>
<evidence type="ECO:0000259" key="10">
    <source>
        <dbReference type="PROSITE" id="PS51546"/>
    </source>
</evidence>
<dbReference type="SUPFAM" id="SSF56112">
    <property type="entry name" value="Protein kinase-like (PK-like)"/>
    <property type="match status" value="1"/>
</dbReference>
<dbReference type="Gene3D" id="2.60.40.150">
    <property type="entry name" value="C2 domain"/>
    <property type="match status" value="1"/>
</dbReference>
<evidence type="ECO:0000256" key="6">
    <source>
        <dbReference type="ARBA" id="ARBA00022840"/>
    </source>
</evidence>
<dbReference type="Proteomes" id="UP000015354">
    <property type="component" value="Unassembled WGS sequence"/>
</dbReference>
<proteinExistence type="inferred from homology"/>
<protein>
    <recommendedName>
        <fullName evidence="2">phosphatidylinositol 3-kinase</fullName>
        <ecNumber evidence="2">2.7.1.137</ecNumber>
    </recommendedName>
</protein>
<dbReference type="PROSITE" id="PS50290">
    <property type="entry name" value="PI3_4_KINASE_3"/>
    <property type="match status" value="1"/>
</dbReference>
<dbReference type="GO" id="GO:0050920">
    <property type="term" value="P:regulation of chemotaxis"/>
    <property type="evidence" value="ECO:0007669"/>
    <property type="project" value="UniProtKB-ARBA"/>
</dbReference>
<evidence type="ECO:0000256" key="1">
    <source>
        <dbReference type="ARBA" id="ARBA00001498"/>
    </source>
</evidence>
<sequence>MDVNIKARVKKIWYTPEVDIEKEIQKEENAAAVITKEIDHFNQQNYQNVSIISDFLKPLIFGVDSSICASTREVEAILEYIVGKRSEWCSDRDEVRDFRRAIEQSYKDEWNEFSAVNPHITESEAVRSRPQCFCLPPLQTAYQNMLKGLNPKQPNDKSGAVIMRIWYVDLAGCATSTVHEFSFDTVADYAISYSINQIASFANVKSRRQKNDTVFIFRVKGRNDFIYGSEHLINFRFVRDCVSKRRELNVEIESKNASLLLLPTFCPVYRSQTVPNQKHKDLCKRKGASQISIWSLSSNLSLKLIGSPDFLERHGNTLKTEEINDFGGFHFAIFCEAYYGTSLCAAPQVSSWKAMDDLVGDQATGHALFWNDEEITFDIALCNCPRELKFGFTLIGVPADKFSYMEKQDAEQLCTLLSETTKKSGDQGTSVHVLGTAAVQLFDYMAHMKSGRIKLHLWDSCVNPVQSNGSVGVGTGSILEFILPSFEKTVVLPSGRPPKNMEIEALAKKRHEEEELNERLNEIEQLRQLKRIIAYDPLCKMTTDDKTIVWKYKDVLVNRPQAMSKFLSSVDWTQPYDVYMVHILIRRWCALAPFDALELLDAKYADTVVREQAIRYMEGMTDYDLHGCILQLVQVLKFEPYYYCALSRFLLRRSLKSNHVVGHYVFWYLTAEVKNMRMREFHGLLLEEFIKRTPLRRNYLRQVYVSRELLGCALEVQRAPKKDRIECLKEALSHLTLPHHFTLPLNPAVECSSVEINDCKVMDSKKFPLFLVFRNHLDADDRSFVIFKSGDDLRQDLLTLQLLELMDTIWKANGLDLHIIPYGCISTGEGVGMIEVVLNSDTLASITRKDGGAQAAFSEQPLLNWLRCYNKERSDVERCLWNFVFSVAGYTVATYILGIGDRHNDNIMLRKDGTLFHIDFGHFLGNFKTKFGFKRETAPFILTPMYVHVMGGLNKSIFRFFMDVACEAYNVIRRCSNVFIMLFILMLSTGIPELSTKDDIEWLRTVLLIGRSDTEASKHYKQLINMALNNKRTLINDYIHIMVH</sequence>
<dbReference type="Pfam" id="PF00454">
    <property type="entry name" value="PI3_PI4_kinase"/>
    <property type="match status" value="1"/>
</dbReference>
<dbReference type="GO" id="GO:0032060">
    <property type="term" value="P:bleb assembly"/>
    <property type="evidence" value="ECO:0007669"/>
    <property type="project" value="UniProtKB-ARBA"/>
</dbReference>
<dbReference type="PROSITE" id="PS00915">
    <property type="entry name" value="PI3_4_KINASE_1"/>
    <property type="match status" value="1"/>
</dbReference>
<comment type="caution">
    <text evidence="12">The sequence shown here is derived from an EMBL/GenBank/DDBJ whole genome shotgun (WGS) entry which is preliminary data.</text>
</comment>
<dbReference type="PROSITE" id="PS51545">
    <property type="entry name" value="PIK_HELICAL"/>
    <property type="match status" value="1"/>
</dbReference>
<gene>
    <name evidence="12" type="ORF">STCU_04452</name>
</gene>
<keyword evidence="3" id="KW-0808">Transferase</keyword>
<keyword evidence="13" id="KW-1185">Reference proteome</keyword>
<dbReference type="InterPro" id="IPR029071">
    <property type="entry name" value="Ubiquitin-like_domsf"/>
</dbReference>
<dbReference type="SUPFAM" id="SSF48371">
    <property type="entry name" value="ARM repeat"/>
    <property type="match status" value="1"/>
</dbReference>
<dbReference type="InterPro" id="IPR001263">
    <property type="entry name" value="PI3K_accessory_dom"/>
</dbReference>
<evidence type="ECO:0000256" key="4">
    <source>
        <dbReference type="ARBA" id="ARBA00022741"/>
    </source>
</evidence>
<dbReference type="GO" id="GO:0005524">
    <property type="term" value="F:ATP binding"/>
    <property type="evidence" value="ECO:0007669"/>
    <property type="project" value="UniProtKB-KW"/>
</dbReference>
<accession>S9ULF0</accession>
<dbReference type="GO" id="GO:0035005">
    <property type="term" value="F:1-phosphatidylinositol-4-phosphate 3-kinase activity"/>
    <property type="evidence" value="ECO:0007669"/>
    <property type="project" value="TreeGrafter"/>
</dbReference>
<keyword evidence="4" id="KW-0547">Nucleotide-binding</keyword>
<evidence type="ECO:0000313" key="12">
    <source>
        <dbReference type="EMBL" id="EPY29569.1"/>
    </source>
</evidence>
<feature type="domain" description="PIK helical" evidence="9">
    <location>
        <begin position="515"/>
        <end position="692"/>
    </location>
</feature>
<dbReference type="Pfam" id="PF00794">
    <property type="entry name" value="PI3K_rbd"/>
    <property type="match status" value="1"/>
</dbReference>
<dbReference type="GO" id="GO:0005737">
    <property type="term" value="C:cytoplasm"/>
    <property type="evidence" value="ECO:0007669"/>
    <property type="project" value="TreeGrafter"/>
</dbReference>
<dbReference type="SUPFAM" id="SSF49562">
    <property type="entry name" value="C2 domain (Calcium/lipid-binding domain, CaLB)"/>
    <property type="match status" value="1"/>
</dbReference>
<evidence type="ECO:0000259" key="11">
    <source>
        <dbReference type="PROSITE" id="PS51547"/>
    </source>
</evidence>
<evidence type="ECO:0000259" key="9">
    <source>
        <dbReference type="PROSITE" id="PS51545"/>
    </source>
</evidence>
<dbReference type="InterPro" id="IPR035448">
    <property type="entry name" value="PI3Kc"/>
</dbReference>
<dbReference type="OrthoDB" id="67688at2759"/>
<evidence type="ECO:0000259" key="8">
    <source>
        <dbReference type="PROSITE" id="PS50290"/>
    </source>
</evidence>
<organism evidence="12 13">
    <name type="scientific">Strigomonas culicis</name>
    <dbReference type="NCBI Taxonomy" id="28005"/>
    <lineage>
        <taxon>Eukaryota</taxon>
        <taxon>Discoba</taxon>
        <taxon>Euglenozoa</taxon>
        <taxon>Kinetoplastea</taxon>
        <taxon>Metakinetoplastina</taxon>
        <taxon>Trypanosomatida</taxon>
        <taxon>Trypanosomatidae</taxon>
        <taxon>Strigomonadinae</taxon>
        <taxon>Strigomonas</taxon>
    </lineage>
</organism>
<dbReference type="SUPFAM" id="SSF54236">
    <property type="entry name" value="Ubiquitin-like"/>
    <property type="match status" value="1"/>
</dbReference>
<dbReference type="SMART" id="SM00146">
    <property type="entry name" value="PI3Kc"/>
    <property type="match status" value="1"/>
</dbReference>
<evidence type="ECO:0000256" key="7">
    <source>
        <dbReference type="PROSITE-ProRule" id="PRU00880"/>
    </source>
</evidence>
<dbReference type="EMBL" id="ATMH01004452">
    <property type="protein sequence ID" value="EPY29569.1"/>
    <property type="molecule type" value="Genomic_DNA"/>
</dbReference>
<reference evidence="12 13" key="1">
    <citation type="journal article" date="2013" name="PLoS ONE">
        <title>Predicting the Proteins of Angomonas deanei, Strigomonas culicis and Their Respective Endosymbionts Reveals New Aspects of the Trypanosomatidae Family.</title>
        <authorList>
            <person name="Motta M.C."/>
            <person name="Martins A.C."/>
            <person name="de Souza S.S."/>
            <person name="Catta-Preta C.M."/>
            <person name="Silva R."/>
            <person name="Klein C.C."/>
            <person name="de Almeida L.G."/>
            <person name="de Lima Cunha O."/>
            <person name="Ciapina L.P."/>
            <person name="Brocchi M."/>
            <person name="Colabardini A.C."/>
            <person name="de Araujo Lima B."/>
            <person name="Machado C.R."/>
            <person name="de Almeida Soares C.M."/>
            <person name="Probst C.M."/>
            <person name="de Menezes C.B."/>
            <person name="Thompson C.E."/>
            <person name="Bartholomeu D.C."/>
            <person name="Gradia D.F."/>
            <person name="Pavoni D.P."/>
            <person name="Grisard E.C."/>
            <person name="Fantinatti-Garboggini F."/>
            <person name="Marchini F.K."/>
            <person name="Rodrigues-Luiz G.F."/>
            <person name="Wagner G."/>
            <person name="Goldman G.H."/>
            <person name="Fietto J.L."/>
            <person name="Elias M.C."/>
            <person name="Goldman M.H."/>
            <person name="Sagot M.F."/>
            <person name="Pereira M."/>
            <person name="Stoco P.H."/>
            <person name="de Mendonca-Neto R.P."/>
            <person name="Teixeira S.M."/>
            <person name="Maciel T.E."/>
            <person name="de Oliveira Mendes T.A."/>
            <person name="Urmenyi T.P."/>
            <person name="de Souza W."/>
            <person name="Schenkman S."/>
            <person name="de Vasconcelos A.T."/>
        </authorList>
    </citation>
    <scope>NUCLEOTIDE SEQUENCE [LARGE SCALE GENOMIC DNA]</scope>
</reference>
<dbReference type="CDD" id="cd00891">
    <property type="entry name" value="PI3Kc"/>
    <property type="match status" value="1"/>
</dbReference>
<feature type="domain" description="PI3K/PI4K catalytic" evidence="8">
    <location>
        <begin position="755"/>
        <end position="1032"/>
    </location>
</feature>
<dbReference type="InterPro" id="IPR035892">
    <property type="entry name" value="C2_domain_sf"/>
</dbReference>
<dbReference type="GO" id="GO:0016477">
    <property type="term" value="P:cell migration"/>
    <property type="evidence" value="ECO:0007669"/>
    <property type="project" value="TreeGrafter"/>
</dbReference>
<dbReference type="AlphaFoldDB" id="S9ULF0"/>
<keyword evidence="5 12" id="KW-0418">Kinase</keyword>
<dbReference type="GO" id="GO:0005886">
    <property type="term" value="C:plasma membrane"/>
    <property type="evidence" value="ECO:0007669"/>
    <property type="project" value="TreeGrafter"/>
</dbReference>
<dbReference type="GO" id="GO:0043491">
    <property type="term" value="P:phosphatidylinositol 3-kinase/protein kinase B signal transduction"/>
    <property type="evidence" value="ECO:0007669"/>
    <property type="project" value="TreeGrafter"/>
</dbReference>